<evidence type="ECO:0000256" key="1">
    <source>
        <dbReference type="SAM" id="MobiDB-lite"/>
    </source>
</evidence>
<evidence type="ECO:0000313" key="3">
    <source>
        <dbReference type="Proteomes" id="UP000789524"/>
    </source>
</evidence>
<comment type="caution">
    <text evidence="2">The sequence shown here is derived from an EMBL/GenBank/DDBJ whole genome shotgun (WGS) entry which is preliminary data.</text>
</comment>
<keyword evidence="3" id="KW-1185">Reference proteome</keyword>
<feature type="region of interest" description="Disordered" evidence="1">
    <location>
        <begin position="1"/>
        <end position="32"/>
    </location>
</feature>
<evidence type="ECO:0000313" key="2">
    <source>
        <dbReference type="EMBL" id="CAG9562121.1"/>
    </source>
</evidence>
<feature type="compositionally biased region" description="Basic and acidic residues" evidence="1">
    <location>
        <begin position="190"/>
        <end position="213"/>
    </location>
</feature>
<sequence length="297" mass="33019">MRPFLSTKLTLSDRPRGAPAAAPAPAPARTDNTHLAHAHPAHALLAVAHALLGPASTIAKNAPTITKQEEAPVRQMEELQPQVNLPIEQVAMPEEDVSDLRDVVDAINKLCDTMKTSYDEHELIQPREVVVREVDTHLAEIWSEEILAEDTERSDEDYMNRSTEKGRDIQTGTEQNEDETSPVTPGEDMTQPRHEQTKRTDDNKHHVVSDHQTPDVVSEPTSDMYYTASSDGSLLSDTEGAERLTVSDRDGVMAGHVAAMREHFENMTRTNTPCTDLMRSASPTYEIYRTFTNSPDN</sequence>
<dbReference type="EMBL" id="CAKASE010000047">
    <property type="protein sequence ID" value="CAG9562121.1"/>
    <property type="molecule type" value="Genomic_DNA"/>
</dbReference>
<feature type="region of interest" description="Disordered" evidence="1">
    <location>
        <begin position="150"/>
        <end position="221"/>
    </location>
</feature>
<dbReference type="Proteomes" id="UP000789524">
    <property type="component" value="Unassembled WGS sequence"/>
</dbReference>
<feature type="compositionally biased region" description="Basic and acidic residues" evidence="1">
    <location>
        <begin position="156"/>
        <end position="168"/>
    </location>
</feature>
<reference evidence="2" key="1">
    <citation type="submission" date="2021-09" db="EMBL/GenBank/DDBJ databases">
        <authorList>
            <person name="Martin H S."/>
        </authorList>
    </citation>
    <scope>NUCLEOTIDE SEQUENCE</scope>
</reference>
<organism evidence="2 3">
    <name type="scientific">Danaus chrysippus</name>
    <name type="common">African queen</name>
    <dbReference type="NCBI Taxonomy" id="151541"/>
    <lineage>
        <taxon>Eukaryota</taxon>
        <taxon>Metazoa</taxon>
        <taxon>Ecdysozoa</taxon>
        <taxon>Arthropoda</taxon>
        <taxon>Hexapoda</taxon>
        <taxon>Insecta</taxon>
        <taxon>Pterygota</taxon>
        <taxon>Neoptera</taxon>
        <taxon>Endopterygota</taxon>
        <taxon>Lepidoptera</taxon>
        <taxon>Glossata</taxon>
        <taxon>Ditrysia</taxon>
        <taxon>Papilionoidea</taxon>
        <taxon>Nymphalidae</taxon>
        <taxon>Danainae</taxon>
        <taxon>Danaini</taxon>
        <taxon>Danaina</taxon>
        <taxon>Danaus</taxon>
        <taxon>Anosia</taxon>
    </lineage>
</organism>
<proteinExistence type="predicted"/>
<protein>
    <submittedName>
        <fullName evidence="2">(African queen) hypothetical protein</fullName>
    </submittedName>
</protein>
<dbReference type="OrthoDB" id="5877983at2759"/>
<accession>A0A8J2QGC6</accession>
<name>A0A8J2QGC6_9NEOP</name>
<gene>
    <name evidence="2" type="ORF">DCHRY22_LOCUS3515</name>
</gene>
<dbReference type="AlphaFoldDB" id="A0A8J2QGC6"/>